<feature type="region of interest" description="Disordered" evidence="1">
    <location>
        <begin position="429"/>
        <end position="472"/>
    </location>
</feature>
<feature type="compositionally biased region" description="Basic and acidic residues" evidence="1">
    <location>
        <begin position="1156"/>
        <end position="1171"/>
    </location>
</feature>
<feature type="compositionally biased region" description="Basic residues" evidence="1">
    <location>
        <begin position="1"/>
        <end position="10"/>
    </location>
</feature>
<sequence length="1472" mass="156050">MPPRRGKQRFANRTEVIGKDGAQAPRGVAAAPASADDAAPGAPPKRRALAPLPGSRKACSGTPGTAPSLSASPAPTTTAAVKDDATRPARIRIMTPTERARLDSRMLPQEQRPTSSPGAAPHRDSPSRVGTPMRLTPMQSPSKASAASLTALTVSTSSERAELLSVPQSEHPIEPLGYRERPAPTASAASAASSGHPQHAGPMKVPSPQATRHHSDRCRHSRSLATATAAAGSNKSATYKPYSLSSYKTLMADVAARKSGGLGPSDTDEQRAAREKRERAKTYARHAVKVARAALAGVGSCADEGEVNPGTINISPSERLIISAVVLVRRKHDSYDYHYYFHVRHAMLEPSSSATSPRQLSAAGVNGGEVAPSCSGAESTNAKSPKSVLPPLSAPPRTSPAVAAFAVAAAPRRQIMQARRRRERALTYAREVSQKRRRPTPADFEGDNSACAASGGAKSRTGPVVKSGDTDEDDMWLGRTAVISAPGAFRGADMPDPDRAQRLQRLLELEALHATKREAWCLLTVSQTDPCTAFGRVVAAAASSSAPRKRSSSVALLKRNHGSSRGINAAVKRGAILMPGQAWRIKDAAAEDAVLEGLRLLLVGSSSPPSSSSATLTWTTIAMPLRGATVLPLSDDGVFMSARSKDPDERHHGSRDSVKAAAMREALCSRIRTLGASILAITQSAMKEVEELEMEYAEQQQRLAKRQSQRKSSPRPGKAAAKPSQPQSRVRRTCGHEPRCSAPTGAAAASAADKNEKRAESSTEEDSSRYTRSHLWRADAAVMELCAAAEANFQRALANRVSQGQRSLRPVVTGETADDACAVWGDDDCDKGGQPRVPRHWRRGAPLYDLSNAAITSQYGRCVDRAEVAKDVHDNGAQPSNTSSGARQRDDGSFVSPAITAGGAIPLAARAPAAASQLSQQAEQEALAALYIVPDQRIDIVAAETSINGEVHVEADGRTSQQRQAWSSPCLAPERSYYNVVYIHELAHPRKLCGSGGSGDDASLGSVRGQDKGRTCAPQRRPTSRVLRRGATTSSTAANKAGEAPLTITSYVQAMYAVNRTDAAVRKPPANPDMEATPLMTAAPALMSGDTALVQLELCVPAQRSGRNGSPRLEGAPLMATGTKPTDVKFSSSTADRVPDSKAGTAVASTVSAAAQHDEGTETQRRSDRKVAAPSTVADAQIVARIESIEDWRRDRHADVEERIRRRRRSSVVPAGWQGEYYYYANPGGAATRADEVGMPTSFPASSPAHTDATATTGSSGTADMAATIEKNDAHRGTPHQQQTQGHPSPRPLSRPCAVTSPSLRGKTTTCTVLLRTRPQLSKPLSSWSERKTGAVTDVSWKSNSSGAQAHQPAQPLHRTTARGAMMATPTSAAAAAATSTLSSKAALYPPLEVVVTNTYNSIEWAFGGAARRACTAAPDSAHGESPLASASLLWAAHQKREQDNEEQRRWNARTRQPYGVDIHAPIDLRIS</sequence>
<feature type="compositionally biased region" description="Polar residues" evidence="1">
    <location>
        <begin position="350"/>
        <end position="359"/>
    </location>
</feature>
<feature type="compositionally biased region" description="Basic residues" evidence="1">
    <location>
        <begin position="703"/>
        <end position="713"/>
    </location>
</feature>
<feature type="compositionally biased region" description="Basic and acidic residues" evidence="1">
    <location>
        <begin position="753"/>
        <end position="769"/>
    </location>
</feature>
<dbReference type="EMBL" id="RHLC01000034">
    <property type="protein sequence ID" value="TPP49124.1"/>
    <property type="molecule type" value="Genomic_DNA"/>
</dbReference>
<gene>
    <name evidence="2" type="ORF">CGC21_0485</name>
</gene>
<dbReference type="VEuPathDB" id="TriTrypDB:LdCL_080007700"/>
<feature type="region of interest" description="Disordered" evidence="1">
    <location>
        <begin position="350"/>
        <end position="396"/>
    </location>
</feature>
<reference evidence="3" key="1">
    <citation type="submission" date="2019-02" db="EMBL/GenBank/DDBJ databases">
        <title>FDA dAtabase for Regulatory Grade micrObial Sequences (FDA-ARGOS): Supporting development and validation of Infectious Disease Dx tests.</title>
        <authorList>
            <person name="Duncan R."/>
            <person name="Fisher C."/>
            <person name="Tallon L."/>
            <person name="Sadzewicz L."/>
            <person name="Sengamalay N."/>
            <person name="Ott S."/>
            <person name="Godinez A."/>
            <person name="Nagaraj S."/>
            <person name="Vavikolanu K."/>
            <person name="Nadendla S."/>
            <person name="Aluvathingal J."/>
            <person name="Sichtig H."/>
        </authorList>
    </citation>
    <scope>NUCLEOTIDE SEQUENCE [LARGE SCALE GENOMIC DNA]</scope>
    <source>
        <strain evidence="3">FDAARGOS_361</strain>
    </source>
</reference>
<feature type="compositionally biased region" description="Low complexity" evidence="1">
    <location>
        <begin position="1145"/>
        <end position="1155"/>
    </location>
</feature>
<dbReference type="VEuPathDB" id="TriTrypDB:LdBPK_080280.1"/>
<evidence type="ECO:0000313" key="3">
    <source>
        <dbReference type="Proteomes" id="UP000318447"/>
    </source>
</evidence>
<feature type="region of interest" description="Disordered" evidence="1">
    <location>
        <begin position="258"/>
        <end position="280"/>
    </location>
</feature>
<comment type="caution">
    <text evidence="2">The sequence shown here is derived from an EMBL/GenBank/DDBJ whole genome shotgun (WGS) entry which is preliminary data.</text>
</comment>
<feature type="region of interest" description="Disordered" evidence="1">
    <location>
        <begin position="1240"/>
        <end position="1261"/>
    </location>
</feature>
<dbReference type="VEuPathDB" id="TriTrypDB:LdCL_080007600"/>
<evidence type="ECO:0000256" key="1">
    <source>
        <dbReference type="SAM" id="MobiDB-lite"/>
    </source>
</evidence>
<feature type="region of interest" description="Disordered" evidence="1">
    <location>
        <begin position="1"/>
        <end position="232"/>
    </location>
</feature>
<feature type="region of interest" description="Disordered" evidence="1">
    <location>
        <begin position="998"/>
        <end position="1038"/>
    </location>
</feature>
<accession>A0A504XLB9</accession>
<feature type="region of interest" description="Disordered" evidence="1">
    <location>
        <begin position="1274"/>
        <end position="1304"/>
    </location>
</feature>
<name>A0A504XLB9_LEIDO</name>
<organism evidence="2 3">
    <name type="scientific">Leishmania donovani</name>
    <dbReference type="NCBI Taxonomy" id="5661"/>
    <lineage>
        <taxon>Eukaryota</taxon>
        <taxon>Discoba</taxon>
        <taxon>Euglenozoa</taxon>
        <taxon>Kinetoplastea</taxon>
        <taxon>Metakinetoplastina</taxon>
        <taxon>Trypanosomatida</taxon>
        <taxon>Trypanosomatidae</taxon>
        <taxon>Leishmaniinae</taxon>
        <taxon>Leishmania</taxon>
    </lineage>
</organism>
<protein>
    <submittedName>
        <fullName evidence="2">Uncharacterized protein</fullName>
    </submittedName>
</protein>
<feature type="compositionally biased region" description="Basic residues" evidence="1">
    <location>
        <begin position="211"/>
        <end position="222"/>
    </location>
</feature>
<feature type="compositionally biased region" description="Basic and acidic residues" evidence="1">
    <location>
        <begin position="268"/>
        <end position="280"/>
    </location>
</feature>
<dbReference type="VEuPathDB" id="TriTrypDB:LDHU3_08.0330"/>
<proteinExistence type="predicted"/>
<feature type="compositionally biased region" description="Low complexity" evidence="1">
    <location>
        <begin position="1249"/>
        <end position="1261"/>
    </location>
</feature>
<feature type="compositionally biased region" description="Low complexity" evidence="1">
    <location>
        <begin position="20"/>
        <end position="40"/>
    </location>
</feature>
<evidence type="ECO:0000313" key="2">
    <source>
        <dbReference type="EMBL" id="TPP49124.1"/>
    </source>
</evidence>
<feature type="compositionally biased region" description="Basic and acidic residues" evidence="1">
    <location>
        <begin position="171"/>
        <end position="182"/>
    </location>
</feature>
<dbReference type="VEuPathDB" id="TriTrypDB:LdBPK_080270.1"/>
<feature type="region of interest" description="Disordered" evidence="1">
    <location>
        <begin position="871"/>
        <end position="895"/>
    </location>
</feature>
<feature type="region of interest" description="Disordered" evidence="1">
    <location>
        <begin position="1105"/>
        <end position="1176"/>
    </location>
</feature>
<feature type="compositionally biased region" description="Low complexity" evidence="1">
    <location>
        <begin position="62"/>
        <end position="80"/>
    </location>
</feature>
<dbReference type="VEuPathDB" id="TriTrypDB:LDHU3_08.0340"/>
<dbReference type="Proteomes" id="UP000318447">
    <property type="component" value="Unassembled WGS sequence"/>
</dbReference>
<feature type="compositionally biased region" description="Polar residues" evidence="1">
    <location>
        <begin position="877"/>
        <end position="886"/>
    </location>
</feature>
<feature type="region of interest" description="Disordered" evidence="1">
    <location>
        <begin position="700"/>
        <end position="772"/>
    </location>
</feature>
<feature type="compositionally biased region" description="Low complexity" evidence="1">
    <location>
        <begin position="140"/>
        <end position="158"/>
    </location>
</feature>